<name>A0ABN1FXI5_9BACI</name>
<evidence type="ECO:0000313" key="2">
    <source>
        <dbReference type="Proteomes" id="UP001500866"/>
    </source>
</evidence>
<dbReference type="RefSeq" id="WP_343811803.1">
    <property type="nucleotide sequence ID" value="NZ_BAAADS010000010.1"/>
</dbReference>
<dbReference type="EMBL" id="BAAADS010000010">
    <property type="protein sequence ID" value="GAA0599889.1"/>
    <property type="molecule type" value="Genomic_DNA"/>
</dbReference>
<comment type="caution">
    <text evidence="1">The sequence shown here is derived from an EMBL/GenBank/DDBJ whole genome shotgun (WGS) entry which is preliminary data.</text>
</comment>
<organism evidence="1 2">
    <name type="scientific">Virgibacillus siamensis</name>
    <dbReference type="NCBI Taxonomy" id="480071"/>
    <lineage>
        <taxon>Bacteria</taxon>
        <taxon>Bacillati</taxon>
        <taxon>Bacillota</taxon>
        <taxon>Bacilli</taxon>
        <taxon>Bacillales</taxon>
        <taxon>Bacillaceae</taxon>
        <taxon>Virgibacillus</taxon>
    </lineage>
</organism>
<proteinExistence type="predicted"/>
<keyword evidence="2" id="KW-1185">Reference proteome</keyword>
<accession>A0ABN1FXI5</accession>
<dbReference type="Proteomes" id="UP001500866">
    <property type="component" value="Unassembled WGS sequence"/>
</dbReference>
<dbReference type="InterPro" id="IPR019615">
    <property type="entry name" value="DUF2487"/>
</dbReference>
<protein>
    <submittedName>
        <fullName evidence="1">YpiF family protein</fullName>
    </submittedName>
</protein>
<evidence type="ECO:0000313" key="1">
    <source>
        <dbReference type="EMBL" id="GAA0599889.1"/>
    </source>
</evidence>
<reference evidence="1 2" key="1">
    <citation type="journal article" date="2019" name="Int. J. Syst. Evol. Microbiol.">
        <title>The Global Catalogue of Microorganisms (GCM) 10K type strain sequencing project: providing services to taxonomists for standard genome sequencing and annotation.</title>
        <authorList>
            <consortium name="The Broad Institute Genomics Platform"/>
            <consortium name="The Broad Institute Genome Sequencing Center for Infectious Disease"/>
            <person name="Wu L."/>
            <person name="Ma J."/>
        </authorList>
    </citation>
    <scope>NUCLEOTIDE SEQUENCE [LARGE SCALE GENOMIC DNA]</scope>
    <source>
        <strain evidence="1 2">JCM 15395</strain>
    </source>
</reference>
<sequence>MKWKKNELEQYIGAKEYVDTIIIPLLPFQLSDDSTMTKDAFQREVLETFTNELELELTGRVLLTPAYNYLKTADKEVEIGRLKSWTDNISNQPFHHVFFTTFDSAWKKVERDLPGTLLWLPGITKGEIDSKEMQTVIRSQVEQVNELIRTYWAE</sequence>
<dbReference type="Pfam" id="PF10673">
    <property type="entry name" value="DUF2487"/>
    <property type="match status" value="1"/>
</dbReference>
<gene>
    <name evidence="1" type="ORF">GCM10009001_15320</name>
</gene>